<evidence type="ECO:0000313" key="7">
    <source>
        <dbReference type="EMBL" id="ADO84356.1"/>
    </source>
</evidence>
<dbReference type="InterPro" id="IPR015424">
    <property type="entry name" value="PyrdxlP-dep_Trfase"/>
</dbReference>
<dbReference type="GO" id="GO:0034386">
    <property type="term" value="F:4-aminobutyrate:2-oxoglutarate transaminase activity"/>
    <property type="evidence" value="ECO:0007669"/>
    <property type="project" value="UniProtKB-EC"/>
</dbReference>
<dbReference type="GO" id="GO:0009448">
    <property type="term" value="P:gamma-aminobutyric acid metabolic process"/>
    <property type="evidence" value="ECO:0007669"/>
    <property type="project" value="InterPro"/>
</dbReference>
<proteinExistence type="inferred from homology"/>
<name>E3HC96_ILYPC</name>
<evidence type="ECO:0000256" key="1">
    <source>
        <dbReference type="ARBA" id="ARBA00001933"/>
    </source>
</evidence>
<evidence type="ECO:0000256" key="2">
    <source>
        <dbReference type="ARBA" id="ARBA00008954"/>
    </source>
</evidence>
<evidence type="ECO:0000256" key="3">
    <source>
        <dbReference type="ARBA" id="ARBA00022576"/>
    </source>
</evidence>
<dbReference type="HOGENOM" id="CLU_016922_10_0_0"/>
<evidence type="ECO:0000256" key="5">
    <source>
        <dbReference type="ARBA" id="ARBA00022898"/>
    </source>
</evidence>
<keyword evidence="4 7" id="KW-0808">Transferase</keyword>
<comment type="cofactor">
    <cofactor evidence="1">
        <name>pyridoxal 5'-phosphate</name>
        <dbReference type="ChEBI" id="CHEBI:597326"/>
    </cofactor>
</comment>
<dbReference type="Gene3D" id="3.40.640.10">
    <property type="entry name" value="Type I PLP-dependent aspartate aminotransferase-like (Major domain)"/>
    <property type="match status" value="1"/>
</dbReference>
<dbReference type="InterPro" id="IPR049704">
    <property type="entry name" value="Aminotrans_3_PPA_site"/>
</dbReference>
<dbReference type="GO" id="GO:0042802">
    <property type="term" value="F:identical protein binding"/>
    <property type="evidence" value="ECO:0007669"/>
    <property type="project" value="TreeGrafter"/>
</dbReference>
<geneLocation type="plasmid" evidence="7 8">
    <name>pILYOP01</name>
</geneLocation>
<dbReference type="PIRSF" id="PIRSF000521">
    <property type="entry name" value="Transaminase_4ab_Lys_Orn"/>
    <property type="match status" value="1"/>
</dbReference>
<dbReference type="PROSITE" id="PS00600">
    <property type="entry name" value="AA_TRANSFER_CLASS_3"/>
    <property type="match status" value="1"/>
</dbReference>
<reference evidence="7 8" key="1">
    <citation type="journal article" date="2010" name="Stand. Genomic Sci.">
        <title>Complete genome sequence of Ilyobacter polytropus type strain (CuHbu1).</title>
        <authorList>
            <person name="Sikorski J."/>
            <person name="Chertkov O."/>
            <person name="Lapidus A."/>
            <person name="Nolan M."/>
            <person name="Lucas S."/>
            <person name="Del Rio T.G."/>
            <person name="Tice H."/>
            <person name="Cheng J.F."/>
            <person name="Tapia R."/>
            <person name="Han C."/>
            <person name="Goodwin L."/>
            <person name="Pitluck S."/>
            <person name="Liolios K."/>
            <person name="Ivanova N."/>
            <person name="Mavromatis K."/>
            <person name="Mikhailova N."/>
            <person name="Pati A."/>
            <person name="Chen A."/>
            <person name="Palaniappan K."/>
            <person name="Land M."/>
            <person name="Hauser L."/>
            <person name="Chang Y.J."/>
            <person name="Jeffries C.D."/>
            <person name="Brambilla E."/>
            <person name="Yasawong M."/>
            <person name="Rohde M."/>
            <person name="Pukall R."/>
            <person name="Spring S."/>
            <person name="Goker M."/>
            <person name="Woyke T."/>
            <person name="Bristow J."/>
            <person name="Eisen J.A."/>
            <person name="Markowitz V."/>
            <person name="Hugenholtz P."/>
            <person name="Kyrpides N.C."/>
            <person name="Klenk H.P."/>
        </authorList>
    </citation>
    <scope>NUCLEOTIDE SEQUENCE [LARGE SCALE GENOMIC DNA]</scope>
    <source>
        <strain evidence="8">ATCC 51220 / DSM 2926 / LMG 16218 / CuHBu1</strain>
        <plasmid evidence="8">pILYOP01</plasmid>
    </source>
</reference>
<dbReference type="KEGG" id="ipo:Ilyop_2599"/>
<organism evidence="7 8">
    <name type="scientific">Ilyobacter polytropus (strain ATCC 51220 / DSM 2926 / LMG 16218 / CuHBu1)</name>
    <dbReference type="NCBI Taxonomy" id="572544"/>
    <lineage>
        <taxon>Bacteria</taxon>
        <taxon>Fusobacteriati</taxon>
        <taxon>Fusobacteriota</taxon>
        <taxon>Fusobacteriia</taxon>
        <taxon>Fusobacteriales</taxon>
        <taxon>Fusobacteriaceae</taxon>
        <taxon>Ilyobacter</taxon>
    </lineage>
</organism>
<dbReference type="NCBIfam" id="TIGR00700">
    <property type="entry name" value="GABAtrnsam"/>
    <property type="match status" value="1"/>
</dbReference>
<accession>E3HC96</accession>
<dbReference type="InterPro" id="IPR050103">
    <property type="entry name" value="Class-III_PLP-dep_AT"/>
</dbReference>
<dbReference type="AlphaFoldDB" id="E3HC96"/>
<keyword evidence="7" id="KW-0614">Plasmid</keyword>
<dbReference type="Pfam" id="PF00202">
    <property type="entry name" value="Aminotran_3"/>
    <property type="match status" value="1"/>
</dbReference>
<dbReference type="Gene3D" id="3.90.1150.10">
    <property type="entry name" value="Aspartate Aminotransferase, domain 1"/>
    <property type="match status" value="1"/>
</dbReference>
<dbReference type="CDD" id="cd00610">
    <property type="entry name" value="OAT_like"/>
    <property type="match status" value="1"/>
</dbReference>
<dbReference type="EC" id="2.6.1.19" evidence="7"/>
<evidence type="ECO:0000313" key="8">
    <source>
        <dbReference type="Proteomes" id="UP000006875"/>
    </source>
</evidence>
<dbReference type="RefSeq" id="WP_013389014.1">
    <property type="nucleotide sequence ID" value="NC_014633.1"/>
</dbReference>
<dbReference type="EC" id="2.6.1.22" evidence="7"/>
<dbReference type="Proteomes" id="UP000006875">
    <property type="component" value="Plasmid pILYOP01"/>
</dbReference>
<dbReference type="GO" id="GO:0047298">
    <property type="term" value="F:(S)-3-amino-2-methylpropionate transaminase activity"/>
    <property type="evidence" value="ECO:0007669"/>
    <property type="project" value="UniProtKB-EC"/>
</dbReference>
<dbReference type="InterPro" id="IPR004632">
    <property type="entry name" value="4NH2But_aminotransferase_bac"/>
</dbReference>
<dbReference type="FunFam" id="3.40.640.10:FF:000013">
    <property type="entry name" value="4-aminobutyrate aminotransferase"/>
    <property type="match status" value="1"/>
</dbReference>
<dbReference type="EMBL" id="CP002282">
    <property type="protein sequence ID" value="ADO84356.1"/>
    <property type="molecule type" value="Genomic_DNA"/>
</dbReference>
<dbReference type="PANTHER" id="PTHR11986">
    <property type="entry name" value="AMINOTRANSFERASE CLASS III"/>
    <property type="match status" value="1"/>
</dbReference>
<dbReference type="SUPFAM" id="SSF53383">
    <property type="entry name" value="PLP-dependent transferases"/>
    <property type="match status" value="1"/>
</dbReference>
<gene>
    <name evidence="7" type="ordered locus">Ilyop_2599</name>
</gene>
<dbReference type="InterPro" id="IPR015421">
    <property type="entry name" value="PyrdxlP-dep_Trfase_major"/>
</dbReference>
<protein>
    <submittedName>
        <fullName evidence="7">4-aminobutyrate aminotransferase apoenzyme</fullName>
        <ecNumber evidence="7">2.6.1.19</ecNumber>
        <ecNumber evidence="7">2.6.1.22</ecNumber>
    </submittedName>
</protein>
<keyword evidence="3 7" id="KW-0032">Aminotransferase</keyword>
<keyword evidence="8" id="KW-1185">Reference proteome</keyword>
<keyword evidence="5 6" id="KW-0663">Pyridoxal phosphate</keyword>
<dbReference type="PANTHER" id="PTHR11986:SF58">
    <property type="entry name" value="LEUCINE_METHIONINE RACEMASE"/>
    <property type="match status" value="1"/>
</dbReference>
<evidence type="ECO:0000256" key="6">
    <source>
        <dbReference type="RuleBase" id="RU003560"/>
    </source>
</evidence>
<sequence>MILEKNAKITTAIPGPKSKELLEKRLKYVARGVSYSTEVFVDEAKGALIKDIDGNVFVDFAAGIGVQNVGHCDEEIVETIKSQVEKNIHTSFNVAMYEPYINLAEKLVAATPGDYDKKALLINSGTEAVENAVKIARKYTGKPMILSLENAFHGRTYMSMTLTSKVKPYKYGFAPYNSDTHKIPSPYCYRCQFGKKHPGCNLECAQKLEDLLKGELSADMIAALVVEPVQGEGGFIVPPKGYLQRLQKICNDNNILFIVDEIQAGFARTGTLFASEQFDIEPDMMTMSKSLAAGMPLAAVVGKEEIMENPIVGSIGGTFSGNPVACAAAIKVLEKIEKEKLTERANAIGEKIKSRLSEMQKKYPVIGDIRGLGAMCAVEFITDPESKEPNKEIIGKITKESLQEGVIFISAGIYGNVLRFLPPLVMTDEQLEYGLDVLEKSLEKALS</sequence>
<dbReference type="InterPro" id="IPR005814">
    <property type="entry name" value="Aminotrans_3"/>
</dbReference>
<dbReference type="InterPro" id="IPR015422">
    <property type="entry name" value="PyrdxlP-dep_Trfase_small"/>
</dbReference>
<dbReference type="GO" id="GO:0030170">
    <property type="term" value="F:pyridoxal phosphate binding"/>
    <property type="evidence" value="ECO:0007669"/>
    <property type="project" value="InterPro"/>
</dbReference>
<comment type="similarity">
    <text evidence="2 6">Belongs to the class-III pyridoxal-phosphate-dependent aminotransferase family.</text>
</comment>
<dbReference type="OrthoDB" id="9801052at2"/>
<evidence type="ECO:0000256" key="4">
    <source>
        <dbReference type="ARBA" id="ARBA00022679"/>
    </source>
</evidence>